<evidence type="ECO:0000259" key="2">
    <source>
        <dbReference type="Pfam" id="PF20153"/>
    </source>
</evidence>
<keyword evidence="1" id="KW-0812">Transmembrane</keyword>
<feature type="transmembrane region" description="Helical" evidence="1">
    <location>
        <begin position="228"/>
        <end position="249"/>
    </location>
</feature>
<name>A0AAD4L4A0_9AGAM</name>
<dbReference type="InterPro" id="IPR045338">
    <property type="entry name" value="DUF6535"/>
</dbReference>
<feature type="transmembrane region" description="Helical" evidence="1">
    <location>
        <begin position="131"/>
        <end position="156"/>
    </location>
</feature>
<keyword evidence="1" id="KW-1133">Transmembrane helix</keyword>
<organism evidence="3 4">
    <name type="scientific">Lactarius akahatsu</name>
    <dbReference type="NCBI Taxonomy" id="416441"/>
    <lineage>
        <taxon>Eukaryota</taxon>
        <taxon>Fungi</taxon>
        <taxon>Dikarya</taxon>
        <taxon>Basidiomycota</taxon>
        <taxon>Agaricomycotina</taxon>
        <taxon>Agaricomycetes</taxon>
        <taxon>Russulales</taxon>
        <taxon>Russulaceae</taxon>
        <taxon>Lactarius</taxon>
    </lineage>
</organism>
<accession>A0AAD4L4A0</accession>
<evidence type="ECO:0000313" key="3">
    <source>
        <dbReference type="EMBL" id="KAH8977169.1"/>
    </source>
</evidence>
<keyword evidence="4" id="KW-1185">Reference proteome</keyword>
<evidence type="ECO:0000313" key="4">
    <source>
        <dbReference type="Proteomes" id="UP001201163"/>
    </source>
</evidence>
<proteinExistence type="predicted"/>
<feature type="domain" description="DUF6535" evidence="2">
    <location>
        <begin position="45"/>
        <end position="219"/>
    </location>
</feature>
<reference evidence="3" key="1">
    <citation type="submission" date="2022-01" db="EMBL/GenBank/DDBJ databases">
        <title>Comparative genomics reveals a dynamic genome evolution in the ectomycorrhizal milk-cap (Lactarius) mushrooms.</title>
        <authorList>
            <consortium name="DOE Joint Genome Institute"/>
            <person name="Lebreton A."/>
            <person name="Tang N."/>
            <person name="Kuo A."/>
            <person name="LaButti K."/>
            <person name="Drula E."/>
            <person name="Barry K."/>
            <person name="Clum A."/>
            <person name="Lipzen A."/>
            <person name="Mousain D."/>
            <person name="Ng V."/>
            <person name="Wang R."/>
            <person name="Wang X."/>
            <person name="Dai Y."/>
            <person name="Henrissat B."/>
            <person name="Grigoriev I.V."/>
            <person name="Guerin-Laguette A."/>
            <person name="Yu F."/>
            <person name="Martin F.M."/>
        </authorList>
    </citation>
    <scope>NUCLEOTIDE SEQUENCE</scope>
    <source>
        <strain evidence="3">QP</strain>
    </source>
</reference>
<comment type="caution">
    <text evidence="3">The sequence shown here is derived from an EMBL/GenBank/DDBJ whole genome shotgun (WGS) entry which is preliminary data.</text>
</comment>
<dbReference type="EMBL" id="JAKELL010000354">
    <property type="protein sequence ID" value="KAH8977169.1"/>
    <property type="molecule type" value="Genomic_DNA"/>
</dbReference>
<dbReference type="Proteomes" id="UP001201163">
    <property type="component" value="Unassembled WGS sequence"/>
</dbReference>
<keyword evidence="1" id="KW-0472">Membrane</keyword>
<feature type="transmembrane region" description="Helical" evidence="1">
    <location>
        <begin position="65"/>
        <end position="87"/>
    </location>
</feature>
<feature type="transmembrane region" description="Helical" evidence="1">
    <location>
        <begin position="202"/>
        <end position="221"/>
    </location>
</feature>
<feature type="transmembrane region" description="Helical" evidence="1">
    <location>
        <begin position="261"/>
        <end position="281"/>
    </location>
</feature>
<gene>
    <name evidence="3" type="ORF">EDB92DRAFT_2108900</name>
</gene>
<dbReference type="AlphaFoldDB" id="A0AAD4L4A0"/>
<sequence>MSRAPHQDVNVMEADDYQNPPHLAQNQASQGVSNFVDGSGPIFSMYLEMASEEDKKMTEGWKADADGILIFTGLFSAAVASLISVSIQDIRPNPQDTSNFYLANIYQTVSNSNQSNIPLLPSPPPFSPPTYAVWVNSLWFLSLVISLTCALLATLLQQWARRYLKVTQSRHSPHKRARIRAFFAEGVDKFLLPWVVETLPALLHVSLFLFFAGLVVFLCNVDITVFKLVLLWVGVCTALYGCVTLMPIFCHDSPYYTSLSSSMWLIVFGIRYVVYCVRWWFVLSVLNRRLVFLRIGGRYHELLLQGMQRAAEETALKPSENLRRGRPSLSASI</sequence>
<protein>
    <recommendedName>
        <fullName evidence="2">DUF6535 domain-containing protein</fullName>
    </recommendedName>
</protein>
<evidence type="ECO:0000256" key="1">
    <source>
        <dbReference type="SAM" id="Phobius"/>
    </source>
</evidence>
<dbReference type="Pfam" id="PF20153">
    <property type="entry name" value="DUF6535"/>
    <property type="match status" value="1"/>
</dbReference>